<evidence type="ECO:0000313" key="3">
    <source>
        <dbReference type="WBParaSite" id="Smp_070540.1"/>
    </source>
</evidence>
<dbReference type="GeneID" id="8341313"/>
<feature type="chain" id="PRO_5030171946" evidence="1">
    <location>
        <begin position="22"/>
        <end position="412"/>
    </location>
</feature>
<dbReference type="OrthoDB" id="6270831at2759"/>
<evidence type="ECO:0000256" key="1">
    <source>
        <dbReference type="SAM" id="SignalP"/>
    </source>
</evidence>
<keyword evidence="1" id="KW-0732">Signal</keyword>
<dbReference type="InParanoid" id="G4V5A1"/>
<dbReference type="HOGENOM" id="CLU_667844_0_0_1"/>
<dbReference type="WBParaSite" id="Smp_070540.1">
    <property type="protein sequence ID" value="Smp_070540.1"/>
    <property type="gene ID" value="Smp_070540"/>
</dbReference>
<dbReference type="AlphaFoldDB" id="G4V5A1"/>
<reference evidence="3" key="2">
    <citation type="submission" date="2018-12" db="UniProtKB">
        <authorList>
            <consortium name="WormBaseParasite"/>
        </authorList>
    </citation>
    <scope>IDENTIFICATION</scope>
    <source>
        <strain evidence="3">Puerto Rican</strain>
    </source>
</reference>
<protein>
    <submittedName>
        <fullName evidence="3">Sporozoite surface protein 2-like</fullName>
    </submittedName>
</protein>
<accession>G4V5A1</accession>
<keyword evidence="2" id="KW-1185">Reference proteome</keyword>
<reference evidence="2" key="1">
    <citation type="journal article" date="2012" name="PLoS Negl. Trop. Dis.">
        <title>A systematically improved high quality genome and transcriptome of the human blood fluke Schistosoma mansoni.</title>
        <authorList>
            <person name="Protasio A.V."/>
            <person name="Tsai I.J."/>
            <person name="Babbage A."/>
            <person name="Nichol S."/>
            <person name="Hunt M."/>
            <person name="Aslett M.A."/>
            <person name="De Silva N."/>
            <person name="Velarde G.S."/>
            <person name="Anderson T.J."/>
            <person name="Clark R.C."/>
            <person name="Davidson C."/>
            <person name="Dillon G.P."/>
            <person name="Holroyd N.E."/>
            <person name="LoVerde P.T."/>
            <person name="Lloyd C."/>
            <person name="McQuillan J."/>
            <person name="Oliveira G."/>
            <person name="Otto T.D."/>
            <person name="Parker-Manuel S.J."/>
            <person name="Quail M.A."/>
            <person name="Wilson R.A."/>
            <person name="Zerlotini A."/>
            <person name="Dunne D.W."/>
            <person name="Berriman M."/>
        </authorList>
    </citation>
    <scope>NUCLEOTIDE SEQUENCE [LARGE SCALE GENOMIC DNA]</scope>
    <source>
        <strain evidence="2">Puerto Rican</strain>
    </source>
</reference>
<dbReference type="RefSeq" id="XP_018647462.1">
    <property type="nucleotide sequence ID" value="XM_018792895.1"/>
</dbReference>
<dbReference type="KEGG" id="smm:Smp_070540"/>
<feature type="signal peptide" evidence="1">
    <location>
        <begin position="1"/>
        <end position="21"/>
    </location>
</feature>
<organism evidence="2 3">
    <name type="scientific">Schistosoma mansoni</name>
    <name type="common">Blood fluke</name>
    <dbReference type="NCBI Taxonomy" id="6183"/>
    <lineage>
        <taxon>Eukaryota</taxon>
        <taxon>Metazoa</taxon>
        <taxon>Spiralia</taxon>
        <taxon>Lophotrochozoa</taxon>
        <taxon>Platyhelminthes</taxon>
        <taxon>Trematoda</taxon>
        <taxon>Digenea</taxon>
        <taxon>Strigeidida</taxon>
        <taxon>Schistosomatoidea</taxon>
        <taxon>Schistosomatidae</taxon>
        <taxon>Schistosoma</taxon>
    </lineage>
</organism>
<sequence>MNYLHCLYILLFIINFPLLSIENPILNETITTELVDRGTYSTEDENSNVTSVNHRIENSTELYNVEDLGSTEREEWNSTVTGNSSAFDSVFKEDVSIDQEGVNFTTSEKLVSIIPEYEVTSILYEDWNATTFQYPVSTNSMQEINIIKNDTSPLQIQDQRTEEPETESDDIENLLDHLINKLKVPSDNWLNYHYIMAMESPDGSIYVPKNHKQSTRKHLITLLGFAEEIVSNKNGITYVNNKSEDNQSITTQWINDDILVLGHNLSIIGDNQSNNDDGYINKLWNTNETFNERNNTNNNNHEFSDIDHETGTFTEILDLSYSNVTELDGRRLTDHELHESNESNDLHTIVETIILDDMDHRISEPTNQSSILDTEENLSNTPIELQVNSSQENITTDSMDTVHQQLTKLIHN</sequence>
<proteinExistence type="predicted"/>
<dbReference type="CTD" id="8341313"/>
<dbReference type="Proteomes" id="UP000008854">
    <property type="component" value="Unassembled WGS sequence"/>
</dbReference>
<evidence type="ECO:0000313" key="2">
    <source>
        <dbReference type="Proteomes" id="UP000008854"/>
    </source>
</evidence>
<name>G4V5A1_SCHMA</name>